<sequence length="70" mass="6686">MVCGAGACFGGGGGLRKWPSLTFNGSGRRGGGGGGPGRPGVIGGFGNGWTIPLFVGGGGGRHNATLTVQL</sequence>
<evidence type="ECO:0000313" key="1">
    <source>
        <dbReference type="EMBL" id="KAJ6422508.1"/>
    </source>
</evidence>
<name>A0AAD6KFY3_9ROSI</name>
<reference evidence="1 2" key="1">
    <citation type="journal article" date="2023" name="Int. J. Mol. Sci.">
        <title>De Novo Assembly and Annotation of 11 Diverse Shrub Willow (Salix) Genomes Reveals Novel Gene Organization in Sex-Linked Regions.</title>
        <authorList>
            <person name="Hyden B."/>
            <person name="Feng K."/>
            <person name="Yates T.B."/>
            <person name="Jawdy S."/>
            <person name="Cereghino C."/>
            <person name="Smart L.B."/>
            <person name="Muchero W."/>
        </authorList>
    </citation>
    <scope>NUCLEOTIDE SEQUENCE [LARGE SCALE GENOMIC DNA]</scope>
    <source>
        <tissue evidence="1">Shoot tip</tissue>
    </source>
</reference>
<protein>
    <submittedName>
        <fullName evidence="1">Uncharacterized protein</fullName>
    </submittedName>
</protein>
<dbReference type="Proteomes" id="UP001162972">
    <property type="component" value="Chromosome 19"/>
</dbReference>
<feature type="non-terminal residue" evidence="1">
    <location>
        <position position="70"/>
    </location>
</feature>
<dbReference type="AlphaFoldDB" id="A0AAD6KFY3"/>
<accession>A0AAD6KFY3</accession>
<evidence type="ECO:0000313" key="2">
    <source>
        <dbReference type="Proteomes" id="UP001162972"/>
    </source>
</evidence>
<organism evidence="1 2">
    <name type="scientific">Salix udensis</name>
    <dbReference type="NCBI Taxonomy" id="889485"/>
    <lineage>
        <taxon>Eukaryota</taxon>
        <taxon>Viridiplantae</taxon>
        <taxon>Streptophyta</taxon>
        <taxon>Embryophyta</taxon>
        <taxon>Tracheophyta</taxon>
        <taxon>Spermatophyta</taxon>
        <taxon>Magnoliopsida</taxon>
        <taxon>eudicotyledons</taxon>
        <taxon>Gunneridae</taxon>
        <taxon>Pentapetalae</taxon>
        <taxon>rosids</taxon>
        <taxon>fabids</taxon>
        <taxon>Malpighiales</taxon>
        <taxon>Salicaceae</taxon>
        <taxon>Saliceae</taxon>
        <taxon>Salix</taxon>
    </lineage>
</organism>
<proteinExistence type="predicted"/>
<gene>
    <name evidence="1" type="ORF">OIU84_027468</name>
</gene>
<dbReference type="EMBL" id="JAPFFJ010000007">
    <property type="protein sequence ID" value="KAJ6422508.1"/>
    <property type="molecule type" value="Genomic_DNA"/>
</dbReference>
<keyword evidence="2" id="KW-1185">Reference proteome</keyword>
<comment type="caution">
    <text evidence="1">The sequence shown here is derived from an EMBL/GenBank/DDBJ whole genome shotgun (WGS) entry which is preliminary data.</text>
</comment>